<dbReference type="Pfam" id="PF00924">
    <property type="entry name" value="MS_channel_2nd"/>
    <property type="match status" value="1"/>
</dbReference>
<keyword evidence="2 5" id="KW-0812">Transmembrane</keyword>
<evidence type="ECO:0000256" key="1">
    <source>
        <dbReference type="ARBA" id="ARBA00004370"/>
    </source>
</evidence>
<comment type="subcellular location">
    <subcellularLocation>
        <location evidence="1">Membrane</location>
    </subcellularLocation>
</comment>
<organism evidence="7 8">
    <name type="scientific">Sinomicrobium oceani</name>
    <dbReference type="NCBI Taxonomy" id="1150368"/>
    <lineage>
        <taxon>Bacteria</taxon>
        <taxon>Pseudomonadati</taxon>
        <taxon>Bacteroidota</taxon>
        <taxon>Flavobacteriia</taxon>
        <taxon>Flavobacteriales</taxon>
        <taxon>Flavobacteriaceae</taxon>
        <taxon>Sinomicrobium</taxon>
    </lineage>
</organism>
<evidence type="ECO:0000256" key="4">
    <source>
        <dbReference type="ARBA" id="ARBA00023136"/>
    </source>
</evidence>
<keyword evidence="3 5" id="KW-1133">Transmembrane helix</keyword>
<name>A0A1K1QMC9_9FLAO</name>
<dbReference type="GO" id="GO:0008381">
    <property type="term" value="F:mechanosensitive monoatomic ion channel activity"/>
    <property type="evidence" value="ECO:0007669"/>
    <property type="project" value="InterPro"/>
</dbReference>
<evidence type="ECO:0000256" key="2">
    <source>
        <dbReference type="ARBA" id="ARBA00022692"/>
    </source>
</evidence>
<dbReference type="SUPFAM" id="SSF50182">
    <property type="entry name" value="Sm-like ribonucleoproteins"/>
    <property type="match status" value="1"/>
</dbReference>
<proteinExistence type="predicted"/>
<evidence type="ECO:0000259" key="6">
    <source>
        <dbReference type="Pfam" id="PF00924"/>
    </source>
</evidence>
<dbReference type="InterPro" id="IPR045275">
    <property type="entry name" value="MscS_archaea/bacteria_type"/>
</dbReference>
<dbReference type="STRING" id="1150368.SAMN02927921_02690"/>
<reference evidence="7 8" key="1">
    <citation type="submission" date="2016-11" db="EMBL/GenBank/DDBJ databases">
        <authorList>
            <person name="Jaros S."/>
            <person name="Januszkiewicz K."/>
            <person name="Wedrychowicz H."/>
        </authorList>
    </citation>
    <scope>NUCLEOTIDE SEQUENCE [LARGE SCALE GENOMIC DNA]</scope>
    <source>
        <strain evidence="7 8">CGMCC 1.12145</strain>
    </source>
</reference>
<dbReference type="Gene3D" id="2.30.30.60">
    <property type="match status" value="1"/>
</dbReference>
<feature type="transmembrane region" description="Helical" evidence="5">
    <location>
        <begin position="12"/>
        <end position="29"/>
    </location>
</feature>
<dbReference type="AlphaFoldDB" id="A0A1K1QMC9"/>
<keyword evidence="4 5" id="KW-0472">Membrane</keyword>
<dbReference type="GO" id="GO:0016020">
    <property type="term" value="C:membrane"/>
    <property type="evidence" value="ECO:0007669"/>
    <property type="project" value="UniProtKB-SubCell"/>
</dbReference>
<evidence type="ECO:0000313" key="7">
    <source>
        <dbReference type="EMBL" id="SFW61090.1"/>
    </source>
</evidence>
<dbReference type="OrthoDB" id="5705501at2"/>
<dbReference type="RefSeq" id="WP_072317903.1">
    <property type="nucleotide sequence ID" value="NZ_FPJE01000014.1"/>
</dbReference>
<dbReference type="PANTHER" id="PTHR30221">
    <property type="entry name" value="SMALL-CONDUCTANCE MECHANOSENSITIVE CHANNEL"/>
    <property type="match status" value="1"/>
</dbReference>
<dbReference type="InterPro" id="IPR006685">
    <property type="entry name" value="MscS_channel_2nd"/>
</dbReference>
<accession>A0A1K1QMC9</accession>
<evidence type="ECO:0000313" key="8">
    <source>
        <dbReference type="Proteomes" id="UP000182248"/>
    </source>
</evidence>
<dbReference type="Proteomes" id="UP000182248">
    <property type="component" value="Unassembled WGS sequence"/>
</dbReference>
<feature type="transmembrane region" description="Helical" evidence="5">
    <location>
        <begin position="50"/>
        <end position="72"/>
    </location>
</feature>
<dbReference type="InterPro" id="IPR023408">
    <property type="entry name" value="MscS_beta-dom_sf"/>
</dbReference>
<protein>
    <submittedName>
        <fullName evidence="7">Mechanosensitive ion channel</fullName>
    </submittedName>
</protein>
<evidence type="ECO:0000256" key="5">
    <source>
        <dbReference type="SAM" id="Phobius"/>
    </source>
</evidence>
<sequence>MNDFFIPYKYQLLHTAIAVVLLLLLKFLLSKIIRKVGILSNYHDARTFLILRYANIFIFLMGLAALSIIWNVNFEDLGLLLSSIFAVIGVALFAQWSILSNITAGVILFFTFPFKIGDKIEIQDKDFPMRAIIEDIKAFHVLLRTEEGELLTYPNNLLLQKGVKVFTSTAEDDGSESL</sequence>
<keyword evidence="8" id="KW-1185">Reference proteome</keyword>
<evidence type="ECO:0000256" key="3">
    <source>
        <dbReference type="ARBA" id="ARBA00022989"/>
    </source>
</evidence>
<feature type="transmembrane region" description="Helical" evidence="5">
    <location>
        <begin position="84"/>
        <end position="110"/>
    </location>
</feature>
<dbReference type="InterPro" id="IPR010920">
    <property type="entry name" value="LSM_dom_sf"/>
</dbReference>
<feature type="domain" description="Mechanosensitive ion channel MscS" evidence="6">
    <location>
        <begin position="98"/>
        <end position="161"/>
    </location>
</feature>
<gene>
    <name evidence="7" type="ORF">SAMN02927921_02690</name>
</gene>
<dbReference type="EMBL" id="FPJE01000014">
    <property type="protein sequence ID" value="SFW61090.1"/>
    <property type="molecule type" value="Genomic_DNA"/>
</dbReference>
<dbReference type="PANTHER" id="PTHR30221:SF8">
    <property type="entry name" value="SMALL-CONDUCTANCE MECHANOSENSITIVE CHANNEL"/>
    <property type="match status" value="1"/>
</dbReference>